<dbReference type="PRINTS" id="PR00929">
    <property type="entry name" value="ATHOOK"/>
</dbReference>
<feature type="region of interest" description="Disordered" evidence="1">
    <location>
        <begin position="1"/>
        <end position="45"/>
    </location>
</feature>
<reference evidence="2 3" key="1">
    <citation type="journal article" date="2018" name="Sci. Rep.">
        <title>Genomic signatures of local adaptation to the degree of environmental predictability in rotifers.</title>
        <authorList>
            <person name="Franch-Gras L."/>
            <person name="Hahn C."/>
            <person name="Garcia-Roger E.M."/>
            <person name="Carmona M.J."/>
            <person name="Serra M."/>
            <person name="Gomez A."/>
        </authorList>
    </citation>
    <scope>NUCLEOTIDE SEQUENCE [LARGE SCALE GENOMIC DNA]</scope>
    <source>
        <strain evidence="2">HYR1</strain>
    </source>
</reference>
<organism evidence="2 3">
    <name type="scientific">Brachionus plicatilis</name>
    <name type="common">Marine rotifer</name>
    <name type="synonym">Brachionus muelleri</name>
    <dbReference type="NCBI Taxonomy" id="10195"/>
    <lineage>
        <taxon>Eukaryota</taxon>
        <taxon>Metazoa</taxon>
        <taxon>Spiralia</taxon>
        <taxon>Gnathifera</taxon>
        <taxon>Rotifera</taxon>
        <taxon>Eurotatoria</taxon>
        <taxon>Monogononta</taxon>
        <taxon>Pseudotrocha</taxon>
        <taxon>Ploima</taxon>
        <taxon>Brachionidae</taxon>
        <taxon>Brachionus</taxon>
    </lineage>
</organism>
<keyword evidence="3" id="KW-1185">Reference proteome</keyword>
<feature type="non-terminal residue" evidence="2">
    <location>
        <position position="45"/>
    </location>
</feature>
<proteinExistence type="predicted"/>
<protein>
    <submittedName>
        <fullName evidence="2">Uncharacterized protein</fullName>
    </submittedName>
</protein>
<gene>
    <name evidence="2" type="ORF">BpHYR1_024861</name>
</gene>
<evidence type="ECO:0000313" key="2">
    <source>
        <dbReference type="EMBL" id="RNA21478.1"/>
    </source>
</evidence>
<evidence type="ECO:0000256" key="1">
    <source>
        <dbReference type="SAM" id="MobiDB-lite"/>
    </source>
</evidence>
<dbReference type="AlphaFoldDB" id="A0A3M7RDZ7"/>
<comment type="caution">
    <text evidence="2">The sequence shown here is derived from an EMBL/GenBank/DDBJ whole genome shotgun (WGS) entry which is preliminary data.</text>
</comment>
<dbReference type="GO" id="GO:0003677">
    <property type="term" value="F:DNA binding"/>
    <property type="evidence" value="ECO:0007669"/>
    <property type="project" value="InterPro"/>
</dbReference>
<sequence>MSDDNPENEPVELIKRGPGRAKKRKADDVMPCEVEPKRNRGRPPK</sequence>
<name>A0A3M7RDZ7_BRAPC</name>
<feature type="compositionally biased region" description="Acidic residues" evidence="1">
    <location>
        <begin position="1"/>
        <end position="10"/>
    </location>
</feature>
<dbReference type="InterPro" id="IPR017956">
    <property type="entry name" value="AT_hook_DNA-bd_motif"/>
</dbReference>
<evidence type="ECO:0000313" key="3">
    <source>
        <dbReference type="Proteomes" id="UP000276133"/>
    </source>
</evidence>
<dbReference type="Proteomes" id="UP000276133">
    <property type="component" value="Unassembled WGS sequence"/>
</dbReference>
<dbReference type="EMBL" id="REGN01003658">
    <property type="protein sequence ID" value="RNA21478.1"/>
    <property type="molecule type" value="Genomic_DNA"/>
</dbReference>
<accession>A0A3M7RDZ7</accession>